<sequence>MRPSRYSQNPQNLTLFNPKSTKQSSDFCPIKITSIPSNLSNYIRHCISQGNHKEALLTYPQIRRTGIYHFGVVPLILKACACLSLIHIGKALHAESIKSGVESNVVVGTSLVNMYAKCGDILCSRKVFDEMPERNVVTWNAMIGGYMTNGRMKEASFLFERMGQRSVVTWIEMIDGFAKSGETAIARELFDRVPMGIRNVATWTVMVDGYARNGEMEAAKNVFDSMPIRNFFVWSCMVSGYCKRGDVEAAKAVFDMIPERNLVNWNSLISGLAQNGFCEEALDVFVKMQTEGFEPDEVTLSSALSACANLGLLDVGKEIHQMIVDKGIKLNHFILNGLIDMYAKCGDLRNARLIFEKISERNDCCWNTMISSYAIHGQCIEALELFGRMEALNEEPNDLTFLSILSACAHGGFVQEGMETFAKMEKYGLTASVRHYGCIIDLLGRAGRLNEAYDLVKRMPVEPNDTIWGALLGACRIHLDTDLADRVLEEVGRYSDSGSSNDSHYQLLSNIYAASDKWEKVERMRTVMLDKGFQKAPGQSSCML</sequence>
<evidence type="ECO:0000313" key="1">
    <source>
        <dbReference type="EMBL" id="KAH7835994.1"/>
    </source>
</evidence>
<name>A0ACB7X5Z3_9ERIC</name>
<dbReference type="EMBL" id="CM037152">
    <property type="protein sequence ID" value="KAH7835994.1"/>
    <property type="molecule type" value="Genomic_DNA"/>
</dbReference>
<organism evidence="1 2">
    <name type="scientific">Vaccinium darrowii</name>
    <dbReference type="NCBI Taxonomy" id="229202"/>
    <lineage>
        <taxon>Eukaryota</taxon>
        <taxon>Viridiplantae</taxon>
        <taxon>Streptophyta</taxon>
        <taxon>Embryophyta</taxon>
        <taxon>Tracheophyta</taxon>
        <taxon>Spermatophyta</taxon>
        <taxon>Magnoliopsida</taxon>
        <taxon>eudicotyledons</taxon>
        <taxon>Gunneridae</taxon>
        <taxon>Pentapetalae</taxon>
        <taxon>asterids</taxon>
        <taxon>Ericales</taxon>
        <taxon>Ericaceae</taxon>
        <taxon>Vaccinioideae</taxon>
        <taxon>Vaccinieae</taxon>
        <taxon>Vaccinium</taxon>
    </lineage>
</organism>
<dbReference type="Proteomes" id="UP000828048">
    <property type="component" value="Chromosome 2"/>
</dbReference>
<gene>
    <name evidence="1" type="ORF">Vadar_031825</name>
</gene>
<comment type="caution">
    <text evidence="1">The sequence shown here is derived from an EMBL/GenBank/DDBJ whole genome shotgun (WGS) entry which is preliminary data.</text>
</comment>
<keyword evidence="2" id="KW-1185">Reference proteome</keyword>
<reference evidence="1 2" key="1">
    <citation type="journal article" date="2021" name="Hortic Res">
        <title>High-quality reference genome and annotation aids understanding of berry development for evergreen blueberry (Vaccinium darrowii).</title>
        <authorList>
            <person name="Yu J."/>
            <person name="Hulse-Kemp A.M."/>
            <person name="Babiker E."/>
            <person name="Staton M."/>
        </authorList>
    </citation>
    <scope>NUCLEOTIDE SEQUENCE [LARGE SCALE GENOMIC DNA]</scope>
    <source>
        <strain evidence="2">cv. NJ 8807/NJ 8810</strain>
        <tissue evidence="1">Young leaf</tissue>
    </source>
</reference>
<evidence type="ECO:0000313" key="2">
    <source>
        <dbReference type="Proteomes" id="UP000828048"/>
    </source>
</evidence>
<protein>
    <submittedName>
        <fullName evidence="1">Uncharacterized protein</fullName>
    </submittedName>
</protein>
<accession>A0ACB7X5Z3</accession>
<proteinExistence type="predicted"/>